<dbReference type="Proteomes" id="UP000801492">
    <property type="component" value="Unassembled WGS sequence"/>
</dbReference>
<dbReference type="SUPFAM" id="SSF52087">
    <property type="entry name" value="CRAL/TRIO domain"/>
    <property type="match status" value="1"/>
</dbReference>
<keyword evidence="3" id="KW-1185">Reference proteome</keyword>
<dbReference type="SUPFAM" id="SSF46938">
    <property type="entry name" value="CRAL/TRIO N-terminal domain"/>
    <property type="match status" value="1"/>
</dbReference>
<accession>A0A8K0C7C5</accession>
<dbReference type="GO" id="GO:0016020">
    <property type="term" value="C:membrane"/>
    <property type="evidence" value="ECO:0007669"/>
    <property type="project" value="TreeGrafter"/>
</dbReference>
<dbReference type="CDD" id="cd00170">
    <property type="entry name" value="SEC14"/>
    <property type="match status" value="1"/>
</dbReference>
<name>A0A8K0C7C5_IGNLU</name>
<sequence>MSLFQCSEEDKQRILNVYGKTQKMLQEDIENIQNWMKKQPHLPEITDGRVIERFLILHKFRIQETKVILDNYYSIRSLLPEFYSRNVNDADVKKTMNVACFIPLPKLTKDLHRVIVIKPIERNLDDFDGCAYIIQILNIAEVRLREDNCLSDIYICDLESLKIDLLLKLTPTIIRRAVILTEKVYTTRPQGIHCVNAPSFINSFLNFVKSLIKPKFAERIYVHADMGTLCQSFSKTVLPKDYGGEEKSLAELN</sequence>
<feature type="domain" description="CRAL-TRIO" evidence="1">
    <location>
        <begin position="155"/>
        <end position="250"/>
    </location>
</feature>
<dbReference type="PROSITE" id="PS50191">
    <property type="entry name" value="CRAL_TRIO"/>
    <property type="match status" value="1"/>
</dbReference>
<evidence type="ECO:0000313" key="2">
    <source>
        <dbReference type="EMBL" id="KAF2880146.1"/>
    </source>
</evidence>
<dbReference type="InterPro" id="IPR001251">
    <property type="entry name" value="CRAL-TRIO_dom"/>
</dbReference>
<dbReference type="EMBL" id="VTPC01091016">
    <property type="protein sequence ID" value="KAF2880146.1"/>
    <property type="molecule type" value="Genomic_DNA"/>
</dbReference>
<gene>
    <name evidence="2" type="ORF">ILUMI_26009</name>
</gene>
<dbReference type="InterPro" id="IPR036865">
    <property type="entry name" value="CRAL-TRIO_dom_sf"/>
</dbReference>
<feature type="non-terminal residue" evidence="2">
    <location>
        <position position="1"/>
    </location>
</feature>
<dbReference type="InterPro" id="IPR036273">
    <property type="entry name" value="CRAL/TRIO_N_dom_sf"/>
</dbReference>
<dbReference type="GO" id="GO:1902936">
    <property type="term" value="F:phosphatidylinositol bisphosphate binding"/>
    <property type="evidence" value="ECO:0007669"/>
    <property type="project" value="TreeGrafter"/>
</dbReference>
<dbReference type="AlphaFoldDB" id="A0A8K0C7C5"/>
<dbReference type="OrthoDB" id="6575879at2759"/>
<proteinExistence type="predicted"/>
<dbReference type="Gene3D" id="3.40.525.10">
    <property type="entry name" value="CRAL-TRIO lipid binding domain"/>
    <property type="match status" value="1"/>
</dbReference>
<dbReference type="PANTHER" id="PTHR10174">
    <property type="entry name" value="ALPHA-TOCOPHEROL TRANSFER PROTEIN-RELATED"/>
    <property type="match status" value="1"/>
</dbReference>
<comment type="caution">
    <text evidence="2">The sequence shown here is derived from an EMBL/GenBank/DDBJ whole genome shotgun (WGS) entry which is preliminary data.</text>
</comment>
<dbReference type="PRINTS" id="PR00180">
    <property type="entry name" value="CRETINALDHBP"/>
</dbReference>
<reference evidence="2" key="1">
    <citation type="submission" date="2019-08" db="EMBL/GenBank/DDBJ databases">
        <title>The genome of the North American firefly Photinus pyralis.</title>
        <authorList>
            <consortium name="Photinus pyralis genome working group"/>
            <person name="Fallon T.R."/>
            <person name="Sander Lower S.E."/>
            <person name="Weng J.-K."/>
        </authorList>
    </citation>
    <scope>NUCLEOTIDE SEQUENCE</scope>
    <source>
        <strain evidence="2">TRF0915ILg1</strain>
        <tissue evidence="2">Whole body</tissue>
    </source>
</reference>
<dbReference type="Pfam" id="PF00650">
    <property type="entry name" value="CRAL_TRIO"/>
    <property type="match status" value="1"/>
</dbReference>
<evidence type="ECO:0000259" key="1">
    <source>
        <dbReference type="PROSITE" id="PS50191"/>
    </source>
</evidence>
<evidence type="ECO:0000313" key="3">
    <source>
        <dbReference type="Proteomes" id="UP000801492"/>
    </source>
</evidence>
<protein>
    <recommendedName>
        <fullName evidence="1">CRAL-TRIO domain-containing protein</fullName>
    </recommendedName>
</protein>
<dbReference type="PANTHER" id="PTHR10174:SF222">
    <property type="entry name" value="GH10083P-RELATED"/>
    <property type="match status" value="1"/>
</dbReference>
<organism evidence="2 3">
    <name type="scientific">Ignelater luminosus</name>
    <name type="common">Cucubano</name>
    <name type="synonym">Pyrophorus luminosus</name>
    <dbReference type="NCBI Taxonomy" id="2038154"/>
    <lineage>
        <taxon>Eukaryota</taxon>
        <taxon>Metazoa</taxon>
        <taxon>Ecdysozoa</taxon>
        <taxon>Arthropoda</taxon>
        <taxon>Hexapoda</taxon>
        <taxon>Insecta</taxon>
        <taxon>Pterygota</taxon>
        <taxon>Neoptera</taxon>
        <taxon>Endopterygota</taxon>
        <taxon>Coleoptera</taxon>
        <taxon>Polyphaga</taxon>
        <taxon>Elateriformia</taxon>
        <taxon>Elateroidea</taxon>
        <taxon>Elateridae</taxon>
        <taxon>Agrypninae</taxon>
        <taxon>Pyrophorini</taxon>
        <taxon>Ignelater</taxon>
    </lineage>
</organism>